<dbReference type="OrthoDB" id="625601at2759"/>
<sequence length="437" mass="49524">MRARVSWILVLAVYLAFPRFQIERLDDMGFGEVLRMERMRADAPLTQALRSRWDVEATAFMFPWGLMIPNLEDVSRITGLRVYGRPVSGFTYPCYQGLACRLLDLTESLGLFQTSREVGEIVKEQLSRLGSGCKEVLASEPGAQGDLDLRCFLTFFLGRLLFATRGDAVHCRFLPLLEDLGQVGDYAWGAAFLAHQFESLGSFDRKTSISGFFPFLQVWTYLHLPGLRRGTLERPSLMSIARRWVPCRDMHPLEEQLASIQDAIDVYPQLDRSLGLHQSAVEFPSRGWTPRPGRSFRALHDTTDWREQARKKIEDSEHRGRRVRSEADSDDAYLQAFALKYGAKVDVAGEITSLWALLHSAIQDREVAQREVEHLLASVRRLQAGASSSRATMESSQSDLTNQLASTVRRAEEAYAELTERVTELRTTTDQTAQLQE</sequence>
<keyword evidence="1" id="KW-0175">Coiled coil</keyword>
<dbReference type="InterPro" id="IPR044824">
    <property type="entry name" value="MAIN-like"/>
</dbReference>
<keyword evidence="5" id="KW-1185">Reference proteome</keyword>
<evidence type="ECO:0000313" key="4">
    <source>
        <dbReference type="EMBL" id="MQM17423.1"/>
    </source>
</evidence>
<feature type="domain" description="Aminotransferase-like plant mobile" evidence="3">
    <location>
        <begin position="29"/>
        <end position="265"/>
    </location>
</feature>
<feature type="coiled-coil region" evidence="1">
    <location>
        <begin position="401"/>
        <end position="428"/>
    </location>
</feature>
<evidence type="ECO:0000259" key="3">
    <source>
        <dbReference type="Pfam" id="PF10536"/>
    </source>
</evidence>
<keyword evidence="2" id="KW-0732">Signal</keyword>
<reference evidence="4" key="1">
    <citation type="submission" date="2017-07" db="EMBL/GenBank/DDBJ databases">
        <title>Taro Niue Genome Assembly and Annotation.</title>
        <authorList>
            <person name="Atibalentja N."/>
            <person name="Keating K."/>
            <person name="Fields C.J."/>
        </authorList>
    </citation>
    <scope>NUCLEOTIDE SEQUENCE</scope>
    <source>
        <strain evidence="4">Niue_2</strain>
        <tissue evidence="4">Leaf</tissue>
    </source>
</reference>
<dbReference type="AlphaFoldDB" id="A0A843XDR2"/>
<dbReference type="InterPro" id="IPR019557">
    <property type="entry name" value="AminoTfrase-like_pln_mobile"/>
</dbReference>
<feature type="signal peptide" evidence="2">
    <location>
        <begin position="1"/>
        <end position="18"/>
    </location>
</feature>
<dbReference type="PANTHER" id="PTHR46033">
    <property type="entry name" value="PROTEIN MAIN-LIKE 2"/>
    <property type="match status" value="1"/>
</dbReference>
<dbReference type="Pfam" id="PF10536">
    <property type="entry name" value="PMD"/>
    <property type="match status" value="1"/>
</dbReference>
<accession>A0A843XDR2</accession>
<dbReference type="Proteomes" id="UP000652761">
    <property type="component" value="Unassembled WGS sequence"/>
</dbReference>
<evidence type="ECO:0000313" key="5">
    <source>
        <dbReference type="Proteomes" id="UP000652761"/>
    </source>
</evidence>
<dbReference type="GO" id="GO:0010073">
    <property type="term" value="P:meristem maintenance"/>
    <property type="evidence" value="ECO:0007669"/>
    <property type="project" value="InterPro"/>
</dbReference>
<proteinExistence type="predicted"/>
<gene>
    <name evidence="4" type="ORF">Taro_050395</name>
</gene>
<name>A0A843XDR2_COLES</name>
<protein>
    <recommendedName>
        <fullName evidence="3">Aminotransferase-like plant mobile domain-containing protein</fullName>
    </recommendedName>
</protein>
<dbReference type="EMBL" id="NMUH01007525">
    <property type="protein sequence ID" value="MQM17423.1"/>
    <property type="molecule type" value="Genomic_DNA"/>
</dbReference>
<comment type="caution">
    <text evidence="4">The sequence shown here is derived from an EMBL/GenBank/DDBJ whole genome shotgun (WGS) entry which is preliminary data.</text>
</comment>
<dbReference type="PANTHER" id="PTHR46033:SF1">
    <property type="entry name" value="PROTEIN MAIN-LIKE 2"/>
    <property type="match status" value="1"/>
</dbReference>
<evidence type="ECO:0000256" key="2">
    <source>
        <dbReference type="SAM" id="SignalP"/>
    </source>
</evidence>
<organism evidence="4 5">
    <name type="scientific">Colocasia esculenta</name>
    <name type="common">Wild taro</name>
    <name type="synonym">Arum esculentum</name>
    <dbReference type="NCBI Taxonomy" id="4460"/>
    <lineage>
        <taxon>Eukaryota</taxon>
        <taxon>Viridiplantae</taxon>
        <taxon>Streptophyta</taxon>
        <taxon>Embryophyta</taxon>
        <taxon>Tracheophyta</taxon>
        <taxon>Spermatophyta</taxon>
        <taxon>Magnoliopsida</taxon>
        <taxon>Liliopsida</taxon>
        <taxon>Araceae</taxon>
        <taxon>Aroideae</taxon>
        <taxon>Colocasieae</taxon>
        <taxon>Colocasia</taxon>
    </lineage>
</organism>
<feature type="chain" id="PRO_5032720798" description="Aminotransferase-like plant mobile domain-containing protein" evidence="2">
    <location>
        <begin position="19"/>
        <end position="437"/>
    </location>
</feature>
<evidence type="ECO:0000256" key="1">
    <source>
        <dbReference type="SAM" id="Coils"/>
    </source>
</evidence>